<keyword evidence="4" id="KW-1185">Reference proteome</keyword>
<accession>A0A3A1NS55</accession>
<dbReference type="EMBL" id="QXFI01000009">
    <property type="protein sequence ID" value="RIV46967.1"/>
    <property type="molecule type" value="Genomic_DNA"/>
</dbReference>
<dbReference type="PROSITE" id="PS51257">
    <property type="entry name" value="PROKAR_LIPOPROTEIN"/>
    <property type="match status" value="1"/>
</dbReference>
<dbReference type="OrthoDB" id="725917at2"/>
<dbReference type="InterPro" id="IPR041662">
    <property type="entry name" value="SusD-like_2"/>
</dbReference>
<comment type="caution">
    <text evidence="1">The sequence shown here is derived from an EMBL/GenBank/DDBJ whole genome shotgun (WGS) entry which is preliminary data.</text>
</comment>
<protein>
    <submittedName>
        <fullName evidence="1">SusD/RagB family nutrient-binding outer membrane lipoprotein</fullName>
    </submittedName>
</protein>
<evidence type="ECO:0000313" key="1">
    <source>
        <dbReference type="EMBL" id="RIV46967.1"/>
    </source>
</evidence>
<dbReference type="EMBL" id="VNWK01000009">
    <property type="protein sequence ID" value="TXJ99856.1"/>
    <property type="molecule type" value="Genomic_DNA"/>
</dbReference>
<reference evidence="2 4" key="2">
    <citation type="submission" date="2019-07" db="EMBL/GenBank/DDBJ databases">
        <title>Draft genome of two Muricauda strains isolated from deep sea.</title>
        <authorList>
            <person name="Sun C."/>
        </authorList>
    </citation>
    <scope>NUCLEOTIDE SEQUENCE [LARGE SCALE GENOMIC DNA]</scope>
    <source>
        <strain evidence="2 4">72</strain>
    </source>
</reference>
<dbReference type="Gene3D" id="1.25.40.390">
    <property type="match status" value="1"/>
</dbReference>
<organism evidence="1 3">
    <name type="scientific">Flagellimonas pelagia</name>
    <dbReference type="NCBI Taxonomy" id="2306998"/>
    <lineage>
        <taxon>Bacteria</taxon>
        <taxon>Pseudomonadati</taxon>
        <taxon>Bacteroidota</taxon>
        <taxon>Flavobacteriia</taxon>
        <taxon>Flavobacteriales</taxon>
        <taxon>Flavobacteriaceae</taxon>
        <taxon>Flagellimonas</taxon>
    </lineage>
</organism>
<gene>
    <name evidence="1" type="ORF">D2V05_03140</name>
    <name evidence="2" type="ORF">FQ017_03125</name>
</gene>
<evidence type="ECO:0000313" key="4">
    <source>
        <dbReference type="Proteomes" id="UP000321621"/>
    </source>
</evidence>
<dbReference type="InterPro" id="IPR011990">
    <property type="entry name" value="TPR-like_helical_dom_sf"/>
</dbReference>
<proteinExistence type="predicted"/>
<reference evidence="1 3" key="1">
    <citation type="submission" date="2018-08" db="EMBL/GenBank/DDBJ databases">
        <title>Proposal of Muricauda 72 sp.nov. and Muricauda NH166 sp.nov., isolated from seawater.</title>
        <authorList>
            <person name="Cheng H."/>
            <person name="Wu Y.-H."/>
            <person name="Guo L.-L."/>
            <person name="Xu X.-W."/>
        </authorList>
    </citation>
    <scope>NUCLEOTIDE SEQUENCE [LARGE SCALE GENOMIC DNA]</scope>
    <source>
        <strain evidence="1 3">72</strain>
    </source>
</reference>
<dbReference type="SUPFAM" id="SSF48452">
    <property type="entry name" value="TPR-like"/>
    <property type="match status" value="1"/>
</dbReference>
<dbReference type="AlphaFoldDB" id="A0A3A1NS55"/>
<dbReference type="Proteomes" id="UP000321621">
    <property type="component" value="Unassembled WGS sequence"/>
</dbReference>
<name>A0A3A1NS55_9FLAO</name>
<dbReference type="Proteomes" id="UP000266691">
    <property type="component" value="Unassembled WGS sequence"/>
</dbReference>
<evidence type="ECO:0000313" key="2">
    <source>
        <dbReference type="EMBL" id="TXJ99856.1"/>
    </source>
</evidence>
<sequence length="536" mass="60971">MHRTGKFIGKMACVSLLVFGCEVSNFDLQENPNYLTPESADPEYLLNEIQYRFQHFMGNMILNTDDVMRYEAMTDTYPSIVSVDVLDGSSSKEWEGYFEALNNSRTISELAEGDETLLLHNAINKLLVGYMTITMVDYVGKIPYFQAVNPSEFPNARLDDGEDVYMSVLEDIDQAILDIEASTFKFSTDLFYDSDKEKWIAFAQSLKLRILVQTRLNSSSIGIANPVAEINALLEGNLIDTEEEDFQYTYANVVEPESRHPYFQRGYVSDFGQYMGNYFMYMLKDSKSQKDPRIRYYLYRQAAADPLIIPYNTCMDEPNVVYCYLGEYYRGLDHGESRTGYGDNKERTVYGLYPAGGAFDEDQFVTAAKSTNLNGTGILPLLTTSFVKFLSAESALTLGTNGDPAELLEQAIRASMHKVLAFEDIKSDFLATEESVDAYVEEVMTNYANAASDEERLDIIITEYYLAAFGNSIEAYNFYRRTGYPSNIEVPIDDNNPTFPRSFPYSANEVEVNPFIKQKKNTERVFWDTNPEGFIK</sequence>
<dbReference type="Pfam" id="PF12771">
    <property type="entry name" value="SusD-like_2"/>
    <property type="match status" value="1"/>
</dbReference>
<evidence type="ECO:0000313" key="3">
    <source>
        <dbReference type="Proteomes" id="UP000266691"/>
    </source>
</evidence>
<dbReference type="RefSeq" id="WP_119646104.1">
    <property type="nucleotide sequence ID" value="NZ_QXFI01000009.1"/>
</dbReference>
<keyword evidence="1" id="KW-0449">Lipoprotein</keyword>